<dbReference type="SUPFAM" id="SSF47473">
    <property type="entry name" value="EF-hand"/>
    <property type="match status" value="1"/>
</dbReference>
<reference evidence="8" key="1">
    <citation type="submission" date="2015-12" db="EMBL/GenBank/DDBJ databases">
        <title>De novo transcriptome assembly of four potential Pierce s Disease insect vectors from Arizona vineyards.</title>
        <authorList>
            <person name="Tassone E.E."/>
        </authorList>
    </citation>
    <scope>NUCLEOTIDE SEQUENCE</scope>
</reference>
<dbReference type="PANTHER" id="PTHR46474">
    <property type="entry name" value="TWO PORE CALCIUM CHANNEL PROTEIN 1"/>
    <property type="match status" value="1"/>
</dbReference>
<feature type="transmembrane region" description="Helical" evidence="6">
    <location>
        <begin position="269"/>
        <end position="292"/>
    </location>
</feature>
<feature type="region of interest" description="Disordered" evidence="5">
    <location>
        <begin position="43"/>
        <end position="62"/>
    </location>
</feature>
<feature type="transmembrane region" description="Helical" evidence="6">
    <location>
        <begin position="524"/>
        <end position="546"/>
    </location>
</feature>
<evidence type="ECO:0000256" key="5">
    <source>
        <dbReference type="SAM" id="MobiDB-lite"/>
    </source>
</evidence>
<dbReference type="GO" id="GO:0010008">
    <property type="term" value="C:endosome membrane"/>
    <property type="evidence" value="ECO:0007669"/>
    <property type="project" value="TreeGrafter"/>
</dbReference>
<dbReference type="PROSITE" id="PS50222">
    <property type="entry name" value="EF_HAND_2"/>
    <property type="match status" value="1"/>
</dbReference>
<feature type="transmembrane region" description="Helical" evidence="6">
    <location>
        <begin position="241"/>
        <end position="263"/>
    </location>
</feature>
<accession>A0A1B6DU32</accession>
<dbReference type="AlphaFoldDB" id="A0A1B6DU32"/>
<keyword evidence="2 6" id="KW-0812">Transmembrane</keyword>
<dbReference type="InterPro" id="IPR005821">
    <property type="entry name" value="Ion_trans_dom"/>
</dbReference>
<feature type="transmembrane region" description="Helical" evidence="6">
    <location>
        <begin position="485"/>
        <end position="504"/>
    </location>
</feature>
<keyword evidence="3 6" id="KW-1133">Transmembrane helix</keyword>
<dbReference type="GO" id="GO:0005509">
    <property type="term" value="F:calcium ion binding"/>
    <property type="evidence" value="ECO:0007669"/>
    <property type="project" value="InterPro"/>
</dbReference>
<feature type="transmembrane region" description="Helical" evidence="6">
    <location>
        <begin position="567"/>
        <end position="592"/>
    </location>
</feature>
<dbReference type="GO" id="GO:0005216">
    <property type="term" value="F:monoatomic ion channel activity"/>
    <property type="evidence" value="ECO:0007669"/>
    <property type="project" value="InterPro"/>
</dbReference>
<keyword evidence="4 6" id="KW-0472">Membrane</keyword>
<dbReference type="GO" id="GO:0022832">
    <property type="term" value="F:voltage-gated channel activity"/>
    <property type="evidence" value="ECO:0007669"/>
    <property type="project" value="InterPro"/>
</dbReference>
<dbReference type="FunFam" id="1.10.287.70:FF:000062">
    <property type="entry name" value="Two pore calcium channel protein 1"/>
    <property type="match status" value="1"/>
</dbReference>
<dbReference type="Gene3D" id="1.20.120.350">
    <property type="entry name" value="Voltage-gated potassium channels. Chain C"/>
    <property type="match status" value="1"/>
</dbReference>
<evidence type="ECO:0000256" key="1">
    <source>
        <dbReference type="ARBA" id="ARBA00004141"/>
    </source>
</evidence>
<feature type="domain" description="EF-hand" evidence="7">
    <location>
        <begin position="383"/>
        <end position="418"/>
    </location>
</feature>
<dbReference type="EMBL" id="GEDC01008120">
    <property type="protein sequence ID" value="JAS29178.1"/>
    <property type="molecule type" value="Transcribed_RNA"/>
</dbReference>
<feature type="transmembrane region" description="Helical" evidence="6">
    <location>
        <begin position="116"/>
        <end position="134"/>
    </location>
</feature>
<evidence type="ECO:0000259" key="7">
    <source>
        <dbReference type="PROSITE" id="PS50222"/>
    </source>
</evidence>
<evidence type="ECO:0000256" key="3">
    <source>
        <dbReference type="ARBA" id="ARBA00022989"/>
    </source>
</evidence>
<evidence type="ECO:0000256" key="4">
    <source>
        <dbReference type="ARBA" id="ARBA00023136"/>
    </source>
</evidence>
<evidence type="ECO:0000256" key="6">
    <source>
        <dbReference type="SAM" id="Phobius"/>
    </source>
</evidence>
<feature type="transmembrane region" description="Helical" evidence="6">
    <location>
        <begin position="304"/>
        <end position="329"/>
    </location>
</feature>
<dbReference type="SUPFAM" id="SSF81324">
    <property type="entry name" value="Voltage-gated potassium channels"/>
    <property type="match status" value="2"/>
</dbReference>
<protein>
    <recommendedName>
        <fullName evidence="7">EF-hand domain-containing protein</fullName>
    </recommendedName>
</protein>
<dbReference type="Pfam" id="PF00520">
    <property type="entry name" value="Ion_trans"/>
    <property type="match status" value="2"/>
</dbReference>
<feature type="transmembrane region" description="Helical" evidence="6">
    <location>
        <begin position="182"/>
        <end position="201"/>
    </location>
</feature>
<evidence type="ECO:0000256" key="2">
    <source>
        <dbReference type="ARBA" id="ARBA00022692"/>
    </source>
</evidence>
<dbReference type="GO" id="GO:0005765">
    <property type="term" value="C:lysosomal membrane"/>
    <property type="evidence" value="ECO:0007669"/>
    <property type="project" value="InterPro"/>
</dbReference>
<dbReference type="InterPro" id="IPR011992">
    <property type="entry name" value="EF-hand-dom_pair"/>
</dbReference>
<feature type="transmembrane region" description="Helical" evidence="6">
    <location>
        <begin position="146"/>
        <end position="166"/>
    </location>
</feature>
<gene>
    <name evidence="8" type="ORF">g.43755</name>
</gene>
<dbReference type="PANTHER" id="PTHR46474:SF1">
    <property type="entry name" value="TWO PORE CHANNEL PROTEIN 1"/>
    <property type="match status" value="1"/>
</dbReference>
<dbReference type="InterPro" id="IPR028801">
    <property type="entry name" value="TPC1_animal"/>
</dbReference>
<organism evidence="8">
    <name type="scientific">Clastoptera arizonana</name>
    <name type="common">Arizona spittle bug</name>
    <dbReference type="NCBI Taxonomy" id="38151"/>
    <lineage>
        <taxon>Eukaryota</taxon>
        <taxon>Metazoa</taxon>
        <taxon>Ecdysozoa</taxon>
        <taxon>Arthropoda</taxon>
        <taxon>Hexapoda</taxon>
        <taxon>Insecta</taxon>
        <taxon>Pterygota</taxon>
        <taxon>Neoptera</taxon>
        <taxon>Paraneoptera</taxon>
        <taxon>Hemiptera</taxon>
        <taxon>Auchenorrhyncha</taxon>
        <taxon>Cercopoidea</taxon>
        <taxon>Clastopteridae</taxon>
        <taxon>Clastoptera</taxon>
    </lineage>
</organism>
<proteinExistence type="predicted"/>
<dbReference type="Gene3D" id="1.10.287.70">
    <property type="match status" value="2"/>
</dbReference>
<sequence length="800" mass="92900">MAASKCSSSADGYVRFNNDIVSVNDAFDSNVFDQSVPHDLSTDLGDDLDRNVGEGDSVELTSPTDQYTHAHMNGRWDMNYHEAAIFLEEGENNEKFDSHPRELKTLPAYLLVHNEWYYGLDLITSLILLILALGEDPAVPAFKLPVFIHGTIELVALTVIGVELALKLKWIGWRTILKHKRTMLKCITLAIMFVEAMIVLVRQSSHFRVTRALRPIFLVDTRHLGGVRRCIRQILQSLPPILDMLLLIFFFVSAYSLLGYYLFSQDENNTFFITLFNSFVSMFVLLTTANFPDVMMPAYAKSKWYCLFFISYLCIVLYILMNLMLAVVYETFTNIEREKFRKLLLHKRQACNHAFRLLVTRHQPQKMRFQQFEGLMHYYAPNKSIQDVVLMFKQMNTSGSGFLSQSEFCNVYDAVSLKWEAQYAHIPWFHSAWMPLQQLCQLMHNTISWKHFDHIIYAVIICNAISMAVRLSVNYSSLEESAKMFLLSWDALFFNCGQVIEVIIKVMGLGMKQYLSSGWNLYDLILTCAGVLSVGIIYLVPSFVYVAVVRVFRLMRLFKMKKRYRDIIGTVALLTPLMCSTAVVMLVLYYFFAIIGMELFEGYDMHNCCKNTAVEDFYRFTKNESSVLGYYYLNTFDNMATSFVTLFELTVVNNWFVMMTGYATVVHPLSRVYFILFYLTTMIVLTIVVASVLEAFRFRIQYKRQTTKRDEEKLLHEEVDLKWEEVQTWVQDPQTLEKLRSELVVGGVATFIGCRPRTKEVLQQRMYRTEIEEWMNEPLSAGDQYKTFNLEQSRESNLIR</sequence>
<comment type="subcellular location">
    <subcellularLocation>
        <location evidence="1">Membrane</location>
        <topology evidence="1">Multi-pass membrane protein</topology>
    </subcellularLocation>
</comment>
<dbReference type="InterPro" id="IPR002048">
    <property type="entry name" value="EF_hand_dom"/>
</dbReference>
<name>A0A1B6DU32_9HEMI</name>
<evidence type="ECO:0000313" key="8">
    <source>
        <dbReference type="EMBL" id="JAS29178.1"/>
    </source>
</evidence>
<feature type="transmembrane region" description="Helical" evidence="6">
    <location>
        <begin position="672"/>
        <end position="696"/>
    </location>
</feature>
<dbReference type="InterPro" id="IPR027359">
    <property type="entry name" value="Volt_channel_dom_sf"/>
</dbReference>